<comment type="caution">
    <text evidence="1">The sequence shown here is derived from an EMBL/GenBank/DDBJ whole genome shotgun (WGS) entry which is preliminary data.</text>
</comment>
<keyword evidence="2" id="KW-1185">Reference proteome</keyword>
<name>A0ACB5UE57_9FIRM</name>
<accession>A0ACB5UE57</accession>
<organism evidence="1 2">
    <name type="scientific">Vallitalea maricola</name>
    <dbReference type="NCBI Taxonomy" id="3074433"/>
    <lineage>
        <taxon>Bacteria</taxon>
        <taxon>Bacillati</taxon>
        <taxon>Bacillota</taxon>
        <taxon>Clostridia</taxon>
        <taxon>Lachnospirales</taxon>
        <taxon>Vallitaleaceae</taxon>
        <taxon>Vallitalea</taxon>
    </lineage>
</organism>
<dbReference type="Proteomes" id="UP001374599">
    <property type="component" value="Unassembled WGS sequence"/>
</dbReference>
<dbReference type="EMBL" id="BTPU01000005">
    <property type="protein sequence ID" value="GMQ61227.1"/>
    <property type="molecule type" value="Genomic_DNA"/>
</dbReference>
<protein>
    <submittedName>
        <fullName evidence="1">GNAT family N-acetyltransferase</fullName>
    </submittedName>
</protein>
<gene>
    <name evidence="1" type="ORF">AN2V17_04550</name>
</gene>
<reference evidence="1" key="1">
    <citation type="submission" date="2023-09" db="EMBL/GenBank/DDBJ databases">
        <title>Vallitalea sediminicola and Vallitalea maricola sp. nov., anaerobic bacteria isolated from marine sediment.</title>
        <authorList>
            <person name="Hirano S."/>
            <person name="Maeda A."/>
            <person name="Terahara T."/>
            <person name="Mori K."/>
            <person name="Hamada M."/>
            <person name="Matsumoto R."/>
            <person name="Kobayashi T."/>
        </authorList>
    </citation>
    <scope>NUCLEOTIDE SEQUENCE</scope>
    <source>
        <strain evidence="1">AN17-2</strain>
    </source>
</reference>
<proteinExistence type="predicted"/>
<sequence>MDLYNIVDNQHLDKFAELQSYCFGVDKELIKFELDNMFGKDDSIILGAFEDNLLQGALVINDFEIYWHSLEVKMGGIGGVATFPEARQNHVVEKLLIESLKMMNDNNQVFSLLAPFAYSFYRKYGWEYGSRNKKLEISINDLSHFKSGDFSVKPINKDHIHQIKKIYEHFYCNYNGATKRTNLRWELIFARNAKNDIHSYGVFDDEDKLRGYISYKINSDGMIVQEIVYDSLEVRKQLMRFIFVHRAQFDKVTLKVPHDNNLDILLKNPRQHMEVSSGMMVRIINAKKILEMYPYKDINDLKFSISVEDKYASWNNNTFEINIYDNNVEVKENEHIEPDISCSIQVLSQIVFGFLSWEEAMELELITCNDDMIIGKLNNSMPKRCSYVTDPF</sequence>
<evidence type="ECO:0000313" key="2">
    <source>
        <dbReference type="Proteomes" id="UP001374599"/>
    </source>
</evidence>
<evidence type="ECO:0000313" key="1">
    <source>
        <dbReference type="EMBL" id="GMQ61227.1"/>
    </source>
</evidence>